<dbReference type="InterPro" id="IPR000715">
    <property type="entry name" value="Glycosyl_transferase_4"/>
</dbReference>
<keyword evidence="4 9" id="KW-0812">Transmembrane</keyword>
<feature type="region of interest" description="Disordered" evidence="8">
    <location>
        <begin position="366"/>
        <end position="387"/>
    </location>
</feature>
<feature type="transmembrane region" description="Helical" evidence="9">
    <location>
        <begin position="319"/>
        <end position="340"/>
    </location>
</feature>
<dbReference type="GO" id="GO:0071555">
    <property type="term" value="P:cell wall organization"/>
    <property type="evidence" value="ECO:0007669"/>
    <property type="project" value="TreeGrafter"/>
</dbReference>
<evidence type="ECO:0000256" key="5">
    <source>
        <dbReference type="ARBA" id="ARBA00022989"/>
    </source>
</evidence>
<dbReference type="Proteomes" id="UP000249046">
    <property type="component" value="Unassembled WGS sequence"/>
</dbReference>
<organism evidence="10 11">
    <name type="scientific">Rhodanobacter denitrificans</name>
    <dbReference type="NCBI Taxonomy" id="666685"/>
    <lineage>
        <taxon>Bacteria</taxon>
        <taxon>Pseudomonadati</taxon>
        <taxon>Pseudomonadota</taxon>
        <taxon>Gammaproteobacteria</taxon>
        <taxon>Lysobacterales</taxon>
        <taxon>Rhodanobacteraceae</taxon>
        <taxon>Rhodanobacter</taxon>
    </lineage>
</organism>
<keyword evidence="5 9" id="KW-1133">Transmembrane helix</keyword>
<feature type="transmembrane region" description="Helical" evidence="9">
    <location>
        <begin position="44"/>
        <end position="66"/>
    </location>
</feature>
<comment type="subcellular location">
    <subcellularLocation>
        <location evidence="1">Cell membrane</location>
        <topology evidence="1">Multi-pass membrane protein</topology>
    </subcellularLocation>
</comment>
<feature type="transmembrane region" description="Helical" evidence="9">
    <location>
        <begin position="12"/>
        <end position="32"/>
    </location>
</feature>
<dbReference type="GO" id="GO:0005886">
    <property type="term" value="C:plasma membrane"/>
    <property type="evidence" value="ECO:0007669"/>
    <property type="project" value="UniProtKB-SubCell"/>
</dbReference>
<evidence type="ECO:0000256" key="1">
    <source>
        <dbReference type="ARBA" id="ARBA00004651"/>
    </source>
</evidence>
<keyword evidence="2" id="KW-1003">Cell membrane</keyword>
<proteinExistence type="predicted"/>
<accession>A0A2W5KTK2</accession>
<evidence type="ECO:0000256" key="8">
    <source>
        <dbReference type="SAM" id="MobiDB-lite"/>
    </source>
</evidence>
<dbReference type="Pfam" id="PF00953">
    <property type="entry name" value="Glycos_transf_4"/>
    <property type="match status" value="1"/>
</dbReference>
<keyword evidence="3" id="KW-0808">Transferase</keyword>
<dbReference type="PANTHER" id="PTHR22926:SF3">
    <property type="entry name" value="UNDECAPRENYL-PHOSPHATE ALPHA-N-ACETYLGLUCOSAMINYL 1-PHOSPHATE TRANSFERASE"/>
    <property type="match status" value="1"/>
</dbReference>
<evidence type="ECO:0008006" key="12">
    <source>
        <dbReference type="Google" id="ProtNLM"/>
    </source>
</evidence>
<comment type="cofactor">
    <cofactor evidence="7">
        <name>Mg(2+)</name>
        <dbReference type="ChEBI" id="CHEBI:18420"/>
    </cofactor>
</comment>
<dbReference type="AlphaFoldDB" id="A0A2W5KTK2"/>
<evidence type="ECO:0000256" key="4">
    <source>
        <dbReference type="ARBA" id="ARBA00022692"/>
    </source>
</evidence>
<feature type="transmembrane region" description="Helical" evidence="9">
    <location>
        <begin position="251"/>
        <end position="271"/>
    </location>
</feature>
<feature type="binding site" evidence="7">
    <location>
        <position position="156"/>
    </location>
    <ligand>
        <name>Mg(2+)</name>
        <dbReference type="ChEBI" id="CHEBI:18420"/>
    </ligand>
</feature>
<evidence type="ECO:0000256" key="3">
    <source>
        <dbReference type="ARBA" id="ARBA00022679"/>
    </source>
</evidence>
<dbReference type="GO" id="GO:0044038">
    <property type="term" value="P:cell wall macromolecule biosynthetic process"/>
    <property type="evidence" value="ECO:0007669"/>
    <property type="project" value="TreeGrafter"/>
</dbReference>
<evidence type="ECO:0000256" key="7">
    <source>
        <dbReference type="PIRSR" id="PIRSR600715-1"/>
    </source>
</evidence>
<dbReference type="GO" id="GO:0046872">
    <property type="term" value="F:metal ion binding"/>
    <property type="evidence" value="ECO:0007669"/>
    <property type="project" value="UniProtKB-KW"/>
</dbReference>
<evidence type="ECO:0000256" key="2">
    <source>
        <dbReference type="ARBA" id="ARBA00022475"/>
    </source>
</evidence>
<evidence type="ECO:0000313" key="10">
    <source>
        <dbReference type="EMBL" id="PZQ18728.1"/>
    </source>
</evidence>
<keyword evidence="7" id="KW-0460">Magnesium</keyword>
<feature type="transmembrane region" description="Helical" evidence="9">
    <location>
        <begin position="164"/>
        <end position="183"/>
    </location>
</feature>
<keyword evidence="7" id="KW-0479">Metal-binding</keyword>
<feature type="transmembrane region" description="Helical" evidence="9">
    <location>
        <begin position="104"/>
        <end position="122"/>
    </location>
</feature>
<evidence type="ECO:0000256" key="6">
    <source>
        <dbReference type="ARBA" id="ARBA00023136"/>
    </source>
</evidence>
<dbReference type="GO" id="GO:0016780">
    <property type="term" value="F:phosphotransferase activity, for other substituted phosphate groups"/>
    <property type="evidence" value="ECO:0007669"/>
    <property type="project" value="InterPro"/>
</dbReference>
<sequence length="387" mass="41348">MSLLLEYTLEATSIFIVTGILLKALHPLALQWKLLDVPHGRKDHAYATPVTGGVAMLAGVLLISIWDLGRSAPTTMVSFSLAAIVLSAVGLWDDRCDVRWYWRILAQIGAALIMVYGADIRVEHLGTLFGQERLSLGVFAVPFTVFATVGIINAVNMIDGADGLAGLLVAAALLMLALAAARIGNSGLSRHALLAASAVAAFLLYNMRFPWQVRAKAFMGNAGSALLGLLIAWVCFRLTQNPRYPVAPALALWLLPVPIIDCLVLTVRRLSQGRSPFSASREHVHHLMQDGGFGPTQCALVLTVVSLICGLAADQALHLGVPQSALLIAFIAACVAWYAISAHRSRAVALFGGMRRRLGIALPPPAAIPPARRQAPPPVQPARVPKR</sequence>
<dbReference type="GO" id="GO:0009103">
    <property type="term" value="P:lipopolysaccharide biosynthetic process"/>
    <property type="evidence" value="ECO:0007669"/>
    <property type="project" value="TreeGrafter"/>
</dbReference>
<gene>
    <name evidence="10" type="ORF">DI564_05435</name>
</gene>
<dbReference type="CDD" id="cd06853">
    <property type="entry name" value="GT_WecA_like"/>
    <property type="match status" value="1"/>
</dbReference>
<name>A0A2W5KTK2_9GAMM</name>
<evidence type="ECO:0000313" key="11">
    <source>
        <dbReference type="Proteomes" id="UP000249046"/>
    </source>
</evidence>
<feature type="transmembrane region" description="Helical" evidence="9">
    <location>
        <begin position="189"/>
        <end position="206"/>
    </location>
</feature>
<dbReference type="EMBL" id="QFPO01000003">
    <property type="protein sequence ID" value="PZQ18728.1"/>
    <property type="molecule type" value="Genomic_DNA"/>
</dbReference>
<feature type="transmembrane region" description="Helical" evidence="9">
    <location>
        <begin position="134"/>
        <end position="152"/>
    </location>
</feature>
<keyword evidence="6 9" id="KW-0472">Membrane</keyword>
<comment type="caution">
    <text evidence="10">The sequence shown here is derived from an EMBL/GenBank/DDBJ whole genome shotgun (WGS) entry which is preliminary data.</text>
</comment>
<feature type="transmembrane region" description="Helical" evidence="9">
    <location>
        <begin position="292"/>
        <end position="313"/>
    </location>
</feature>
<evidence type="ECO:0000256" key="9">
    <source>
        <dbReference type="SAM" id="Phobius"/>
    </source>
</evidence>
<dbReference type="PANTHER" id="PTHR22926">
    <property type="entry name" value="PHOSPHO-N-ACETYLMURAMOYL-PENTAPEPTIDE-TRANSFERASE"/>
    <property type="match status" value="1"/>
</dbReference>
<protein>
    <recommendedName>
        <fullName evidence="12">Undecaprenyl/decaprenyl-phosphate alpha-N-acetylglucosaminyl 1-phosphate transferase</fullName>
    </recommendedName>
</protein>
<feature type="transmembrane region" description="Helical" evidence="9">
    <location>
        <begin position="218"/>
        <end position="239"/>
    </location>
</feature>
<reference evidence="10 11" key="1">
    <citation type="submission" date="2017-08" db="EMBL/GenBank/DDBJ databases">
        <title>Infants hospitalized years apart are colonized by the same room-sourced microbial strains.</title>
        <authorList>
            <person name="Brooks B."/>
            <person name="Olm M.R."/>
            <person name="Firek B.A."/>
            <person name="Baker R."/>
            <person name="Thomas B.C."/>
            <person name="Morowitz M.J."/>
            <person name="Banfield J.F."/>
        </authorList>
    </citation>
    <scope>NUCLEOTIDE SEQUENCE [LARGE SCALE GENOMIC DNA]</scope>
    <source>
        <strain evidence="10">S2_005_003_R2_42</strain>
    </source>
</reference>